<gene>
    <name evidence="2" type="ORF">SEMRO_1196_G251480.1</name>
</gene>
<protein>
    <submittedName>
        <fullName evidence="2">Uncharacterized protein</fullName>
    </submittedName>
</protein>
<comment type="caution">
    <text evidence="2">The sequence shown here is derived from an EMBL/GenBank/DDBJ whole genome shotgun (WGS) entry which is preliminary data.</text>
</comment>
<proteinExistence type="predicted"/>
<keyword evidence="3" id="KW-1185">Reference proteome</keyword>
<evidence type="ECO:0000313" key="2">
    <source>
        <dbReference type="EMBL" id="CAB9521456.1"/>
    </source>
</evidence>
<name>A0A9N8HPP6_9STRA</name>
<feature type="region of interest" description="Disordered" evidence="1">
    <location>
        <begin position="33"/>
        <end position="64"/>
    </location>
</feature>
<reference evidence="2" key="1">
    <citation type="submission" date="2020-06" db="EMBL/GenBank/DDBJ databases">
        <authorList>
            <consortium name="Plant Systems Biology data submission"/>
        </authorList>
    </citation>
    <scope>NUCLEOTIDE SEQUENCE</scope>
    <source>
        <strain evidence="2">D6</strain>
    </source>
</reference>
<evidence type="ECO:0000313" key="3">
    <source>
        <dbReference type="Proteomes" id="UP001153069"/>
    </source>
</evidence>
<accession>A0A9N8HPP6</accession>
<dbReference type="EMBL" id="CAICTM010001194">
    <property type="protein sequence ID" value="CAB9521456.1"/>
    <property type="molecule type" value="Genomic_DNA"/>
</dbReference>
<organism evidence="2 3">
    <name type="scientific">Seminavis robusta</name>
    <dbReference type="NCBI Taxonomy" id="568900"/>
    <lineage>
        <taxon>Eukaryota</taxon>
        <taxon>Sar</taxon>
        <taxon>Stramenopiles</taxon>
        <taxon>Ochrophyta</taxon>
        <taxon>Bacillariophyta</taxon>
        <taxon>Bacillariophyceae</taxon>
        <taxon>Bacillariophycidae</taxon>
        <taxon>Naviculales</taxon>
        <taxon>Naviculaceae</taxon>
        <taxon>Seminavis</taxon>
    </lineage>
</organism>
<sequence length="447" mass="48884">MGGNDQLDRQLAMSILMNGGASASEAVKMARLQQQHQLQQNHHQQQQAASQAAGQPPSQHQQQQFLQAMAPGAPGAPYPPDMLRLQRDLLNREIAARTTLPTWTSTDTPYFLRAAALNAPQHPPLSSLLTQQVQAHSAGFPSLAPMPAPVPAAFRTSPPSSPTIKPDPDAAGLAPAIELARKRGSIGASSQHSNGSDTPQNHKKPRLTAAFNPASPSAAAASMHLRHSLVASSAPHMVMPPMHTTGHGGARGSKAKLRDDFWGKVGKNSSHIHLVNIVLGRLLHQQVKSNIKRGGNKVLSNDLIQQILDTKLYGKYAVQDFFASSNKASETVRNTWTRLNFASDDIRKGLSRYKEQTWQAIERCSYDEKDLTEEDRKEMEDALKTFVQTGRFVSALDVALKGIITEQFMGVLMQLRLEWNSICLNCRPGEHDSVVAAFLRKYGMNGK</sequence>
<dbReference type="AlphaFoldDB" id="A0A9N8HPP6"/>
<evidence type="ECO:0000256" key="1">
    <source>
        <dbReference type="SAM" id="MobiDB-lite"/>
    </source>
</evidence>
<feature type="region of interest" description="Disordered" evidence="1">
    <location>
        <begin position="184"/>
        <end position="210"/>
    </location>
</feature>
<dbReference type="Proteomes" id="UP001153069">
    <property type="component" value="Unassembled WGS sequence"/>
</dbReference>
<feature type="compositionally biased region" description="Polar residues" evidence="1">
    <location>
        <begin position="187"/>
        <end position="199"/>
    </location>
</feature>